<evidence type="ECO:0000256" key="1">
    <source>
        <dbReference type="SAM" id="MobiDB-lite"/>
    </source>
</evidence>
<proteinExistence type="predicted"/>
<evidence type="ECO:0000313" key="3">
    <source>
        <dbReference type="Proteomes" id="UP000193642"/>
    </source>
</evidence>
<protein>
    <submittedName>
        <fullName evidence="2">Uncharacterized protein</fullName>
    </submittedName>
</protein>
<dbReference type="OrthoDB" id="654211at2759"/>
<gene>
    <name evidence="2" type="ORF">BCR33DRAFT_739874</name>
</gene>
<keyword evidence="3" id="KW-1185">Reference proteome</keyword>
<sequence>MQTPSATQGKLKLASLSATSSQKESSSCFKLALPSITLTVDPVATANPARWQLNDATASTTTTLIGSEAPGPRTPPGTTTNSSALFGSLNSHHYEGATRNRPAVSLLSQPLPHSYLHSAPFESSDSATMDLDTDACRPQNCGFSVSSHPGSSGEHVNSLWEPSTAAATASNSCAPNNQSSTATDMHGNNYLTFSSAQGSSMDPYDPLYDFLIDPAASCGPSDMEELYNPLGINIPSGGNRARAYSVSNSLSMGLSAIGLASPQNTPGSSAPVQHSFSRPGPFMPTLVEGQVNNAFANEGHGGLSFNQNFDSMQQQQQQSFTPVNSFGAFGNNAYGEVQSQQSLLQPQAQAFIGHQPKPNSHSLGSAPIAHGTIDQQMDELNEFIKSASSSFTSLPVRYNSIPAWVYNRNSTASSVPPTLTTNTPSPMGNGYS</sequence>
<reference evidence="2 3" key="1">
    <citation type="submission" date="2016-07" db="EMBL/GenBank/DDBJ databases">
        <title>Pervasive Adenine N6-methylation of Active Genes in Fungi.</title>
        <authorList>
            <consortium name="DOE Joint Genome Institute"/>
            <person name="Mondo S.J."/>
            <person name="Dannebaum R.O."/>
            <person name="Kuo R.C."/>
            <person name="Labutti K."/>
            <person name="Haridas S."/>
            <person name="Kuo A."/>
            <person name="Salamov A."/>
            <person name="Ahrendt S.R."/>
            <person name="Lipzen A."/>
            <person name="Sullivan W."/>
            <person name="Andreopoulos W.B."/>
            <person name="Clum A."/>
            <person name="Lindquist E."/>
            <person name="Daum C."/>
            <person name="Ramamoorthy G.K."/>
            <person name="Gryganskyi A."/>
            <person name="Culley D."/>
            <person name="Magnuson J.K."/>
            <person name="James T.Y."/>
            <person name="O'Malley M.A."/>
            <person name="Stajich J.E."/>
            <person name="Spatafora J.W."/>
            <person name="Visel A."/>
            <person name="Grigoriev I.V."/>
        </authorList>
    </citation>
    <scope>NUCLEOTIDE SEQUENCE [LARGE SCALE GENOMIC DNA]</scope>
    <source>
        <strain evidence="2 3">JEL800</strain>
    </source>
</reference>
<feature type="region of interest" description="Disordered" evidence="1">
    <location>
        <begin position="63"/>
        <end position="88"/>
    </location>
</feature>
<feature type="region of interest" description="Disordered" evidence="1">
    <location>
        <begin position="412"/>
        <end position="432"/>
    </location>
</feature>
<dbReference type="Proteomes" id="UP000193642">
    <property type="component" value="Unassembled WGS sequence"/>
</dbReference>
<comment type="caution">
    <text evidence="2">The sequence shown here is derived from an EMBL/GenBank/DDBJ whole genome shotgun (WGS) entry which is preliminary data.</text>
</comment>
<organism evidence="2 3">
    <name type="scientific">Rhizoclosmatium globosum</name>
    <dbReference type="NCBI Taxonomy" id="329046"/>
    <lineage>
        <taxon>Eukaryota</taxon>
        <taxon>Fungi</taxon>
        <taxon>Fungi incertae sedis</taxon>
        <taxon>Chytridiomycota</taxon>
        <taxon>Chytridiomycota incertae sedis</taxon>
        <taxon>Chytridiomycetes</taxon>
        <taxon>Chytridiales</taxon>
        <taxon>Chytriomycetaceae</taxon>
        <taxon>Rhizoclosmatium</taxon>
    </lineage>
</organism>
<evidence type="ECO:0000313" key="2">
    <source>
        <dbReference type="EMBL" id="ORY41395.1"/>
    </source>
</evidence>
<name>A0A1Y2C501_9FUNG</name>
<dbReference type="EMBL" id="MCGO01000032">
    <property type="protein sequence ID" value="ORY41395.1"/>
    <property type="molecule type" value="Genomic_DNA"/>
</dbReference>
<accession>A0A1Y2C501</accession>
<dbReference type="AlphaFoldDB" id="A0A1Y2C501"/>